<evidence type="ECO:0000313" key="2">
    <source>
        <dbReference type="EMBL" id="KAK4095826.1"/>
    </source>
</evidence>
<sequence>MLYIDVLLDRELVPANLPPVPFSVFGPVRTMQEVSNIGVGALEGELQRCRFAIDNPLIKERGQAQVMILAGTLRGAFGVLKEVARRVKKLDRQATRQAKGEDTREAAVGDAEENDNDDDEVLGAPLNTLAQIEAFVGDPGNSRIVSIAAVYLHLNRFKACRSPGTIGFLENVQEMTMFEESWLIPWVPSTSHGVRFFDNGYCGAVPSNHPTFNARALLIAFNFCYVDILKMVPANIDDCSRWTESPQLVKKRNKTLHDLIASGRQALVTELIRCRFRVER</sequence>
<reference evidence="2" key="1">
    <citation type="journal article" date="2023" name="Mol. Phylogenet. Evol.">
        <title>Genome-scale phylogeny and comparative genomics of the fungal order Sordariales.</title>
        <authorList>
            <person name="Hensen N."/>
            <person name="Bonometti L."/>
            <person name="Westerberg I."/>
            <person name="Brannstrom I.O."/>
            <person name="Guillou S."/>
            <person name="Cros-Aarteil S."/>
            <person name="Calhoun S."/>
            <person name="Haridas S."/>
            <person name="Kuo A."/>
            <person name="Mondo S."/>
            <person name="Pangilinan J."/>
            <person name="Riley R."/>
            <person name="LaButti K."/>
            <person name="Andreopoulos B."/>
            <person name="Lipzen A."/>
            <person name="Chen C."/>
            <person name="Yan M."/>
            <person name="Daum C."/>
            <person name="Ng V."/>
            <person name="Clum A."/>
            <person name="Steindorff A."/>
            <person name="Ohm R.A."/>
            <person name="Martin F."/>
            <person name="Silar P."/>
            <person name="Natvig D.O."/>
            <person name="Lalanne C."/>
            <person name="Gautier V."/>
            <person name="Ament-Velasquez S.L."/>
            <person name="Kruys A."/>
            <person name="Hutchinson M.I."/>
            <person name="Powell A.J."/>
            <person name="Barry K."/>
            <person name="Miller A.N."/>
            <person name="Grigoriev I.V."/>
            <person name="Debuchy R."/>
            <person name="Gladieux P."/>
            <person name="Hiltunen Thoren M."/>
            <person name="Johannesson H."/>
        </authorList>
    </citation>
    <scope>NUCLEOTIDE SEQUENCE</scope>
    <source>
        <strain evidence="2">CBS 757.83</strain>
    </source>
</reference>
<reference evidence="2" key="2">
    <citation type="submission" date="2023-05" db="EMBL/GenBank/DDBJ databases">
        <authorList>
            <consortium name="Lawrence Berkeley National Laboratory"/>
            <person name="Steindorff A."/>
            <person name="Hensen N."/>
            <person name="Bonometti L."/>
            <person name="Westerberg I."/>
            <person name="Brannstrom I.O."/>
            <person name="Guillou S."/>
            <person name="Cros-Aarteil S."/>
            <person name="Calhoun S."/>
            <person name="Haridas S."/>
            <person name="Kuo A."/>
            <person name="Mondo S."/>
            <person name="Pangilinan J."/>
            <person name="Riley R."/>
            <person name="Labutti K."/>
            <person name="Andreopoulos B."/>
            <person name="Lipzen A."/>
            <person name="Chen C."/>
            <person name="Yanf M."/>
            <person name="Daum C."/>
            <person name="Ng V."/>
            <person name="Clum A."/>
            <person name="Ohm R."/>
            <person name="Martin F."/>
            <person name="Silar P."/>
            <person name="Natvig D."/>
            <person name="Lalanne C."/>
            <person name="Gautier V."/>
            <person name="Ament-Velasquez S.L."/>
            <person name="Kruys A."/>
            <person name="Hutchinson M.I."/>
            <person name="Powell A.J."/>
            <person name="Barry K."/>
            <person name="Miller A.N."/>
            <person name="Grigoriev I.V."/>
            <person name="Debuchy R."/>
            <person name="Gladieux P."/>
            <person name="Thoren M.H."/>
            <person name="Johannesson H."/>
        </authorList>
    </citation>
    <scope>NUCLEOTIDE SEQUENCE</scope>
    <source>
        <strain evidence="2">CBS 757.83</strain>
    </source>
</reference>
<comment type="caution">
    <text evidence="2">The sequence shown here is derived from an EMBL/GenBank/DDBJ whole genome shotgun (WGS) entry which is preliminary data.</text>
</comment>
<evidence type="ECO:0000256" key="1">
    <source>
        <dbReference type="SAM" id="MobiDB-lite"/>
    </source>
</evidence>
<gene>
    <name evidence="2" type="ORF">N658DRAFT_89656</name>
</gene>
<organism evidence="2 3">
    <name type="scientific">Parathielavia hyrcaniae</name>
    <dbReference type="NCBI Taxonomy" id="113614"/>
    <lineage>
        <taxon>Eukaryota</taxon>
        <taxon>Fungi</taxon>
        <taxon>Dikarya</taxon>
        <taxon>Ascomycota</taxon>
        <taxon>Pezizomycotina</taxon>
        <taxon>Sordariomycetes</taxon>
        <taxon>Sordariomycetidae</taxon>
        <taxon>Sordariales</taxon>
        <taxon>Chaetomiaceae</taxon>
        <taxon>Parathielavia</taxon>
    </lineage>
</organism>
<keyword evidence="3" id="KW-1185">Reference proteome</keyword>
<dbReference type="AlphaFoldDB" id="A0AAN6PRS9"/>
<name>A0AAN6PRS9_9PEZI</name>
<dbReference type="EMBL" id="MU863779">
    <property type="protein sequence ID" value="KAK4095826.1"/>
    <property type="molecule type" value="Genomic_DNA"/>
</dbReference>
<proteinExistence type="predicted"/>
<evidence type="ECO:0000313" key="3">
    <source>
        <dbReference type="Proteomes" id="UP001305647"/>
    </source>
</evidence>
<feature type="compositionally biased region" description="Basic and acidic residues" evidence="1">
    <location>
        <begin position="91"/>
        <end position="107"/>
    </location>
</feature>
<dbReference type="Proteomes" id="UP001305647">
    <property type="component" value="Unassembled WGS sequence"/>
</dbReference>
<protein>
    <submittedName>
        <fullName evidence="2">Uncharacterized protein</fullName>
    </submittedName>
</protein>
<accession>A0AAN6PRS9</accession>
<feature type="region of interest" description="Disordered" evidence="1">
    <location>
        <begin position="91"/>
        <end position="118"/>
    </location>
</feature>